<evidence type="ECO:0000256" key="7">
    <source>
        <dbReference type="SAM" id="MobiDB-lite"/>
    </source>
</evidence>
<keyword evidence="9" id="KW-0418">Kinase</keyword>
<dbReference type="CDD" id="cd01171">
    <property type="entry name" value="YXKO-related"/>
    <property type="match status" value="1"/>
</dbReference>
<dbReference type="RefSeq" id="WP_079728638.1">
    <property type="nucleotide sequence ID" value="NZ_FUZP01000003.1"/>
</dbReference>
<evidence type="ECO:0000256" key="5">
    <source>
        <dbReference type="ARBA" id="ARBA00023239"/>
    </source>
</evidence>
<dbReference type="PANTHER" id="PTHR12592">
    <property type="entry name" value="ATP-DEPENDENT (S)-NAD(P)H-HYDRATE DEHYDRATASE FAMILY MEMBER"/>
    <property type="match status" value="1"/>
</dbReference>
<feature type="compositionally biased region" description="Low complexity" evidence="7">
    <location>
        <begin position="27"/>
        <end position="37"/>
    </location>
</feature>
<keyword evidence="3 6" id="KW-0521">NADP</keyword>
<comment type="cofactor">
    <cofactor evidence="6">
        <name>Mg(2+)</name>
        <dbReference type="ChEBI" id="CHEBI:18420"/>
    </cofactor>
</comment>
<feature type="binding site" evidence="6">
    <location>
        <position position="260"/>
    </location>
    <ligand>
        <name>(6S)-NADPHX</name>
        <dbReference type="ChEBI" id="CHEBI:64076"/>
    </ligand>
</feature>
<evidence type="ECO:0000259" key="8">
    <source>
        <dbReference type="PROSITE" id="PS51383"/>
    </source>
</evidence>
<feature type="binding site" evidence="6">
    <location>
        <position position="142"/>
    </location>
    <ligand>
        <name>(6S)-NADPHX</name>
        <dbReference type="ChEBI" id="CHEBI:64076"/>
    </ligand>
</feature>
<evidence type="ECO:0000256" key="4">
    <source>
        <dbReference type="ARBA" id="ARBA00023027"/>
    </source>
</evidence>
<dbReference type="GO" id="GO:0046496">
    <property type="term" value="P:nicotinamide nucleotide metabolic process"/>
    <property type="evidence" value="ECO:0007669"/>
    <property type="project" value="UniProtKB-UniRule"/>
</dbReference>
<comment type="catalytic activity">
    <reaction evidence="6">
        <text>(6S)-NADPHX + ADP = AMP + phosphate + NADPH + H(+)</text>
        <dbReference type="Rhea" id="RHEA:32235"/>
        <dbReference type="ChEBI" id="CHEBI:15378"/>
        <dbReference type="ChEBI" id="CHEBI:43474"/>
        <dbReference type="ChEBI" id="CHEBI:57783"/>
        <dbReference type="ChEBI" id="CHEBI:64076"/>
        <dbReference type="ChEBI" id="CHEBI:456215"/>
        <dbReference type="ChEBI" id="CHEBI:456216"/>
        <dbReference type="EC" id="4.2.1.136"/>
    </reaction>
</comment>
<keyword evidence="2 6" id="KW-0067">ATP-binding</keyword>
<dbReference type="PROSITE" id="PS51383">
    <property type="entry name" value="YJEF_C_3"/>
    <property type="match status" value="1"/>
</dbReference>
<evidence type="ECO:0000256" key="2">
    <source>
        <dbReference type="ARBA" id="ARBA00022840"/>
    </source>
</evidence>
<evidence type="ECO:0000256" key="3">
    <source>
        <dbReference type="ARBA" id="ARBA00022857"/>
    </source>
</evidence>
<dbReference type="Gene3D" id="3.40.1190.20">
    <property type="match status" value="1"/>
</dbReference>
<keyword evidence="9" id="KW-0808">Transferase</keyword>
<dbReference type="AlphaFoldDB" id="A0A1T5KWS8"/>
<dbReference type="GO" id="GO:0052855">
    <property type="term" value="F:ADP-dependent NAD(P)H-hydrate dehydratase activity"/>
    <property type="evidence" value="ECO:0007669"/>
    <property type="project" value="UniProtKB-UniRule"/>
</dbReference>
<dbReference type="EMBL" id="FUZP01000003">
    <property type="protein sequence ID" value="SKC68226.1"/>
    <property type="molecule type" value="Genomic_DNA"/>
</dbReference>
<keyword evidence="5 6" id="KW-0456">Lyase</keyword>
<dbReference type="HAMAP" id="MF_01965">
    <property type="entry name" value="NADHX_dehydratase"/>
    <property type="match status" value="1"/>
</dbReference>
<dbReference type="GO" id="GO:0016301">
    <property type="term" value="F:kinase activity"/>
    <property type="evidence" value="ECO:0007669"/>
    <property type="project" value="UniProtKB-KW"/>
</dbReference>
<dbReference type="InterPro" id="IPR029056">
    <property type="entry name" value="Ribokinase-like"/>
</dbReference>
<dbReference type="SUPFAM" id="SSF53613">
    <property type="entry name" value="Ribokinase-like"/>
    <property type="match status" value="1"/>
</dbReference>
<evidence type="ECO:0000256" key="6">
    <source>
        <dbReference type="HAMAP-Rule" id="MF_01965"/>
    </source>
</evidence>
<dbReference type="GO" id="GO:0005524">
    <property type="term" value="F:ATP binding"/>
    <property type="evidence" value="ECO:0007669"/>
    <property type="project" value="UniProtKB-KW"/>
</dbReference>
<sequence length="321" mass="32808">MSDTDTTSADHTDASPTASQQTSEARPGVTPTPTVITPNLLREWTLPGGGDSKYGRGQVVVVGGALRSPGAAQLAGLAALRVGAGRLTLAVARSVAPHVAVAVPESGVAPLAETDDGHVAGASVRDIADDLSSADVVLMGPGLDDADEAEALLRELPDLLGDDTILALDAYALGVLPKVDEIVQTFANRLVLTPNTSEADRLLERDSDEDADTDLVADTLAIARRYQAVVSCHNVIAHPDGRVWQSGTGHSGLGTSGSGDVLAGAITGLCARGAEPAQAAVWASHAHAAAGDRLSVRVGPLGFLARELLDELPLILVEVEG</sequence>
<evidence type="ECO:0000313" key="10">
    <source>
        <dbReference type="Proteomes" id="UP000190857"/>
    </source>
</evidence>
<feature type="binding site" evidence="6">
    <location>
        <position position="71"/>
    </location>
    <ligand>
        <name>(6S)-NADPHX</name>
        <dbReference type="ChEBI" id="CHEBI:64076"/>
    </ligand>
</feature>
<proteinExistence type="inferred from homology"/>
<keyword evidence="1 6" id="KW-0547">Nucleotide-binding</keyword>
<gene>
    <name evidence="6" type="primary">nnrD</name>
    <name evidence="9" type="ORF">SAMN06309945_2608</name>
</gene>
<dbReference type="EC" id="4.2.1.136" evidence="6"/>
<comment type="similarity">
    <text evidence="6">Belongs to the NnrD/CARKD family.</text>
</comment>
<evidence type="ECO:0000256" key="1">
    <source>
        <dbReference type="ARBA" id="ARBA00022741"/>
    </source>
</evidence>
<name>A0A1T5KWS8_9MICO</name>
<comment type="function">
    <text evidence="6">Catalyzes the dehydration of the S-form of NAD(P)HX at the expense of ADP, which is converted to AMP. Together with NAD(P)HX epimerase, which catalyzes the epimerization of the S- and R-forms, the enzyme allows the repair of both epimers of NAD(P)HX, a damaged form of NAD(P)H that is a result of enzymatic or heat-dependent hydration.</text>
</comment>
<comment type="subunit">
    <text evidence="6">Homotetramer.</text>
</comment>
<protein>
    <recommendedName>
        <fullName evidence="6">ADP-dependent (S)-NAD(P)H-hydrate dehydratase</fullName>
        <ecNumber evidence="6">4.2.1.136</ecNumber>
    </recommendedName>
    <alternativeName>
        <fullName evidence="6">ADP-dependent NAD(P)HX dehydratase</fullName>
    </alternativeName>
</protein>
<organism evidence="9 10">
    <name type="scientific">Okibacterium fritillariae</name>
    <dbReference type="NCBI Taxonomy" id="123320"/>
    <lineage>
        <taxon>Bacteria</taxon>
        <taxon>Bacillati</taxon>
        <taxon>Actinomycetota</taxon>
        <taxon>Actinomycetes</taxon>
        <taxon>Micrococcales</taxon>
        <taxon>Microbacteriaceae</taxon>
        <taxon>Okibacterium</taxon>
    </lineage>
</organism>
<reference evidence="9 10" key="1">
    <citation type="submission" date="2017-02" db="EMBL/GenBank/DDBJ databases">
        <authorList>
            <person name="Peterson S.W."/>
        </authorList>
    </citation>
    <scope>NUCLEOTIDE SEQUENCE [LARGE SCALE GENOMIC DNA]</scope>
    <source>
        <strain evidence="9 10">VKM Ac-2059</strain>
    </source>
</reference>
<dbReference type="GO" id="GO:0110051">
    <property type="term" value="P:metabolite repair"/>
    <property type="evidence" value="ECO:0007669"/>
    <property type="project" value="TreeGrafter"/>
</dbReference>
<feature type="domain" description="YjeF C-terminal" evidence="8">
    <location>
        <begin position="36"/>
        <end position="319"/>
    </location>
</feature>
<dbReference type="GO" id="GO:0052856">
    <property type="term" value="F:NAD(P)HX epimerase activity"/>
    <property type="evidence" value="ECO:0007669"/>
    <property type="project" value="TreeGrafter"/>
</dbReference>
<accession>A0A1T5KWS8</accession>
<feature type="region of interest" description="Disordered" evidence="7">
    <location>
        <begin position="1"/>
        <end position="37"/>
    </location>
</feature>
<dbReference type="Pfam" id="PF01256">
    <property type="entry name" value="Carb_kinase"/>
    <property type="match status" value="1"/>
</dbReference>
<comment type="caution">
    <text evidence="6">Lacks conserved residue(s) required for the propagation of feature annotation.</text>
</comment>
<dbReference type="STRING" id="123320.SAMN06309945_2608"/>
<dbReference type="NCBIfam" id="TIGR00196">
    <property type="entry name" value="yjeF_cterm"/>
    <property type="match status" value="1"/>
</dbReference>
<dbReference type="OrthoDB" id="9806925at2"/>
<keyword evidence="4 6" id="KW-0520">NAD</keyword>
<keyword evidence="10" id="KW-1185">Reference proteome</keyword>
<evidence type="ECO:0000313" key="9">
    <source>
        <dbReference type="EMBL" id="SKC68226.1"/>
    </source>
</evidence>
<comment type="catalytic activity">
    <reaction evidence="6">
        <text>(6S)-NADHX + ADP = AMP + phosphate + NADH + H(+)</text>
        <dbReference type="Rhea" id="RHEA:32223"/>
        <dbReference type="ChEBI" id="CHEBI:15378"/>
        <dbReference type="ChEBI" id="CHEBI:43474"/>
        <dbReference type="ChEBI" id="CHEBI:57945"/>
        <dbReference type="ChEBI" id="CHEBI:64074"/>
        <dbReference type="ChEBI" id="CHEBI:456215"/>
        <dbReference type="ChEBI" id="CHEBI:456216"/>
        <dbReference type="EC" id="4.2.1.136"/>
    </reaction>
</comment>
<feature type="binding site" evidence="6">
    <location>
        <position position="259"/>
    </location>
    <ligand>
        <name>AMP</name>
        <dbReference type="ChEBI" id="CHEBI:456215"/>
    </ligand>
</feature>
<dbReference type="Proteomes" id="UP000190857">
    <property type="component" value="Unassembled WGS sequence"/>
</dbReference>
<dbReference type="InterPro" id="IPR000631">
    <property type="entry name" value="CARKD"/>
</dbReference>
<dbReference type="PANTHER" id="PTHR12592:SF0">
    <property type="entry name" value="ATP-DEPENDENT (S)-NAD(P)H-HYDRATE DEHYDRATASE"/>
    <property type="match status" value="1"/>
</dbReference>